<dbReference type="InterPro" id="IPR023298">
    <property type="entry name" value="ATPase_P-typ_TM_dom_sf"/>
</dbReference>
<name>A0A5N7CSP1_9EURO</name>
<keyword evidence="2" id="KW-0547">Nucleotide-binding</keyword>
<dbReference type="Gene3D" id="1.20.1110.10">
    <property type="entry name" value="Calcium-transporting ATPase, transmembrane domain"/>
    <property type="match status" value="1"/>
</dbReference>
<evidence type="ECO:0000259" key="5">
    <source>
        <dbReference type="SMART" id="SM00831"/>
    </source>
</evidence>
<feature type="transmembrane region" description="Helical" evidence="4">
    <location>
        <begin position="72"/>
        <end position="90"/>
    </location>
</feature>
<dbReference type="SMART" id="SM00831">
    <property type="entry name" value="Cation_ATPase_N"/>
    <property type="match status" value="1"/>
</dbReference>
<keyword evidence="7" id="KW-1185">Reference proteome</keyword>
<keyword evidence="4" id="KW-1133">Transmembrane helix</keyword>
<evidence type="ECO:0000256" key="2">
    <source>
        <dbReference type="ARBA" id="ARBA00022741"/>
    </source>
</evidence>
<dbReference type="FunFam" id="1.20.1110.10:FF:000020">
    <property type="entry name" value="Sodium ion P-type ATPase"/>
    <property type="match status" value="1"/>
</dbReference>
<feature type="transmembrane region" description="Helical" evidence="4">
    <location>
        <begin position="96"/>
        <end position="117"/>
    </location>
</feature>
<dbReference type="EMBL" id="ML736914">
    <property type="protein sequence ID" value="KAE8397165.1"/>
    <property type="molecule type" value="Genomic_DNA"/>
</dbReference>
<dbReference type="GO" id="GO:0016887">
    <property type="term" value="F:ATP hydrolysis activity"/>
    <property type="evidence" value="ECO:0007669"/>
    <property type="project" value="InterPro"/>
</dbReference>
<gene>
    <name evidence="6" type="ORF">BDV37DRAFT_277124</name>
</gene>
<dbReference type="NCBIfam" id="TIGR01494">
    <property type="entry name" value="ATPase_P-type"/>
    <property type="match status" value="1"/>
</dbReference>
<evidence type="ECO:0000313" key="7">
    <source>
        <dbReference type="Proteomes" id="UP000325579"/>
    </source>
</evidence>
<evidence type="ECO:0000313" key="6">
    <source>
        <dbReference type="EMBL" id="KAE8397165.1"/>
    </source>
</evidence>
<dbReference type="Gene3D" id="2.70.150.10">
    <property type="entry name" value="Calcium-transporting ATPase, cytoplasmic transduction domain A"/>
    <property type="match status" value="1"/>
</dbReference>
<dbReference type="RefSeq" id="XP_031934484.1">
    <property type="nucleotide sequence ID" value="XM_032085689.1"/>
</dbReference>
<proteinExistence type="predicted"/>
<keyword evidence="4" id="KW-0472">Membrane</keyword>
<dbReference type="GO" id="GO:0005524">
    <property type="term" value="F:ATP binding"/>
    <property type="evidence" value="ECO:0007669"/>
    <property type="project" value="UniProtKB-KW"/>
</dbReference>
<sequence length="272" mass="29465">MVEKDPGASLGEYPLSRSAHTLPYDVVISELGTKFEEGLSSEEAKQRLHKYGPNKLEEGEGVSVIKILIRQVANAMMLVLILAMAVSFGIKSWIEGGFITAVIVLNIIVGFFQEYAAEKTMESLHSLSSPTGTVSRDGQTFAVPSVEIVPGDMVELRTGDTVPADIRLVEAVNFETDEALLTGESLPVQKEYDSTFKEDTGPGDRLNIAYSSSTVTRGRARGVVFSTGLTGIATDGLKAEVLCGTKRQSFLLILPSKRCLSSFLRSPRKENT</sequence>
<dbReference type="Pfam" id="PF00122">
    <property type="entry name" value="E1-E2_ATPase"/>
    <property type="match status" value="1"/>
</dbReference>
<keyword evidence="3" id="KW-0067">ATP-binding</keyword>
<organism evidence="6 7">
    <name type="scientific">Aspergillus pseudonomiae</name>
    <dbReference type="NCBI Taxonomy" id="1506151"/>
    <lineage>
        <taxon>Eukaryota</taxon>
        <taxon>Fungi</taxon>
        <taxon>Dikarya</taxon>
        <taxon>Ascomycota</taxon>
        <taxon>Pezizomycotina</taxon>
        <taxon>Eurotiomycetes</taxon>
        <taxon>Eurotiomycetidae</taxon>
        <taxon>Eurotiales</taxon>
        <taxon>Aspergillaceae</taxon>
        <taxon>Aspergillus</taxon>
        <taxon>Aspergillus subgen. Circumdati</taxon>
    </lineage>
</organism>
<dbReference type="OrthoDB" id="3352408at2759"/>
<feature type="domain" description="Cation-transporting P-type ATPase N-terminal" evidence="5">
    <location>
        <begin position="18"/>
        <end position="92"/>
    </location>
</feature>
<dbReference type="GeneID" id="43670380"/>
<protein>
    <submittedName>
        <fullName evidence="6">E1-E2 ATPase-domain-containing protein</fullName>
    </submittedName>
</protein>
<reference evidence="6 7" key="1">
    <citation type="submission" date="2019-04" db="EMBL/GenBank/DDBJ databases">
        <authorList>
            <consortium name="DOE Joint Genome Institute"/>
            <person name="Mondo S."/>
            <person name="Kjaerbolling I."/>
            <person name="Vesth T."/>
            <person name="Frisvad J.C."/>
            <person name="Nybo J.L."/>
            <person name="Theobald S."/>
            <person name="Kildgaard S."/>
            <person name="Isbrandt T."/>
            <person name="Kuo A."/>
            <person name="Sato A."/>
            <person name="Lyhne E.K."/>
            <person name="Kogle M.E."/>
            <person name="Wiebenga A."/>
            <person name="Kun R.S."/>
            <person name="Lubbers R.J."/>
            <person name="Makela M.R."/>
            <person name="Barry K."/>
            <person name="Chovatia M."/>
            <person name="Clum A."/>
            <person name="Daum C."/>
            <person name="Haridas S."/>
            <person name="He G."/>
            <person name="LaButti K."/>
            <person name="Lipzen A."/>
            <person name="Riley R."/>
            <person name="Salamov A."/>
            <person name="Simmons B.A."/>
            <person name="Magnuson J.K."/>
            <person name="Henrissat B."/>
            <person name="Mortensen U.H."/>
            <person name="Larsen T.O."/>
            <person name="Devries R.P."/>
            <person name="Grigoriev I.V."/>
            <person name="Machida M."/>
            <person name="Baker S.E."/>
            <person name="Andersen M.R."/>
            <person name="Cantor M.N."/>
            <person name="Hua S.X."/>
        </authorList>
    </citation>
    <scope>NUCLEOTIDE SEQUENCE [LARGE SCALE GENOMIC DNA]</scope>
    <source>
        <strain evidence="6 7">CBS 119388</strain>
    </source>
</reference>
<dbReference type="GO" id="GO:0006812">
    <property type="term" value="P:monoatomic cation transport"/>
    <property type="evidence" value="ECO:0007669"/>
    <property type="project" value="UniProtKB-ARBA"/>
</dbReference>
<evidence type="ECO:0000256" key="4">
    <source>
        <dbReference type="SAM" id="Phobius"/>
    </source>
</evidence>
<dbReference type="InterPro" id="IPR059000">
    <property type="entry name" value="ATPase_P-type_domA"/>
</dbReference>
<evidence type="ECO:0000256" key="3">
    <source>
        <dbReference type="ARBA" id="ARBA00022840"/>
    </source>
</evidence>
<dbReference type="InterPro" id="IPR001757">
    <property type="entry name" value="P_typ_ATPase"/>
</dbReference>
<comment type="subcellular location">
    <subcellularLocation>
        <location evidence="1">Membrane</location>
        <topology evidence="1">Multi-pass membrane protein</topology>
    </subcellularLocation>
</comment>
<dbReference type="SUPFAM" id="SSF81653">
    <property type="entry name" value="Calcium ATPase, transduction domain A"/>
    <property type="match status" value="1"/>
</dbReference>
<evidence type="ECO:0000256" key="1">
    <source>
        <dbReference type="ARBA" id="ARBA00004141"/>
    </source>
</evidence>
<keyword evidence="4" id="KW-0812">Transmembrane</keyword>
<dbReference type="SUPFAM" id="SSF81665">
    <property type="entry name" value="Calcium ATPase, transmembrane domain M"/>
    <property type="match status" value="1"/>
</dbReference>
<accession>A0A5N7CSP1</accession>
<dbReference type="InterPro" id="IPR008250">
    <property type="entry name" value="ATPase_P-typ_transduc_dom_A_sf"/>
</dbReference>
<dbReference type="PANTHER" id="PTHR42861">
    <property type="entry name" value="CALCIUM-TRANSPORTING ATPASE"/>
    <property type="match status" value="1"/>
</dbReference>
<dbReference type="Proteomes" id="UP000325579">
    <property type="component" value="Unassembled WGS sequence"/>
</dbReference>
<dbReference type="AlphaFoldDB" id="A0A5N7CSP1"/>
<dbReference type="InterPro" id="IPR004014">
    <property type="entry name" value="ATPase_P-typ_cation-transptr_N"/>
</dbReference>
<dbReference type="GO" id="GO:0016020">
    <property type="term" value="C:membrane"/>
    <property type="evidence" value="ECO:0007669"/>
    <property type="project" value="UniProtKB-SubCell"/>
</dbReference>
<dbReference type="Pfam" id="PF00690">
    <property type="entry name" value="Cation_ATPase_N"/>
    <property type="match status" value="1"/>
</dbReference>